<reference evidence="3" key="1">
    <citation type="journal article" date="2019" name="Int. J. Syst. Evol. Microbiol.">
        <title>The Global Catalogue of Microorganisms (GCM) 10K type strain sequencing project: providing services to taxonomists for standard genome sequencing and annotation.</title>
        <authorList>
            <consortium name="The Broad Institute Genomics Platform"/>
            <consortium name="The Broad Institute Genome Sequencing Center for Infectious Disease"/>
            <person name="Wu L."/>
            <person name="Ma J."/>
        </authorList>
    </citation>
    <scope>NUCLEOTIDE SEQUENCE [LARGE SCALE GENOMIC DNA]</scope>
    <source>
        <strain evidence="3">JCM 17304</strain>
    </source>
</reference>
<dbReference type="PANTHER" id="PTHR33747">
    <property type="entry name" value="UPF0225 PROTEIN SCO1677"/>
    <property type="match status" value="1"/>
</dbReference>
<name>A0ABP7WCA2_9GAMM</name>
<protein>
    <submittedName>
        <fullName evidence="2">YchJ family protein</fullName>
    </submittedName>
</protein>
<evidence type="ECO:0000313" key="2">
    <source>
        <dbReference type="EMBL" id="GAA4085909.1"/>
    </source>
</evidence>
<dbReference type="PANTHER" id="PTHR33747:SF1">
    <property type="entry name" value="ADENYLATE CYCLASE-ASSOCIATED CAP C-TERMINAL DOMAIN-CONTAINING PROTEIN"/>
    <property type="match status" value="1"/>
</dbReference>
<dbReference type="Pfam" id="PF17775">
    <property type="entry name" value="YchJ_M-like"/>
    <property type="match status" value="1"/>
</dbReference>
<dbReference type="InterPro" id="IPR004027">
    <property type="entry name" value="SEC_C_motif"/>
</dbReference>
<dbReference type="InterPro" id="IPR048469">
    <property type="entry name" value="YchJ-like_M"/>
</dbReference>
<accession>A0ABP7WCA2</accession>
<organism evidence="2 3">
    <name type="scientific">Zhongshania borealis</name>
    <dbReference type="NCBI Taxonomy" id="889488"/>
    <lineage>
        <taxon>Bacteria</taxon>
        <taxon>Pseudomonadati</taxon>
        <taxon>Pseudomonadota</taxon>
        <taxon>Gammaproteobacteria</taxon>
        <taxon>Cellvibrionales</taxon>
        <taxon>Spongiibacteraceae</taxon>
        <taxon>Zhongshania</taxon>
    </lineage>
</organism>
<comment type="caution">
    <text evidence="2">The sequence shown here is derived from an EMBL/GenBank/DDBJ whole genome shotgun (WGS) entry which is preliminary data.</text>
</comment>
<dbReference type="Pfam" id="PF02810">
    <property type="entry name" value="SEC-C"/>
    <property type="match status" value="1"/>
</dbReference>
<keyword evidence="3" id="KW-1185">Reference proteome</keyword>
<gene>
    <name evidence="2" type="ORF">GCM10022414_05880</name>
</gene>
<dbReference type="SUPFAM" id="SSF54427">
    <property type="entry name" value="NTF2-like"/>
    <property type="match status" value="1"/>
</dbReference>
<evidence type="ECO:0000313" key="3">
    <source>
        <dbReference type="Proteomes" id="UP001500392"/>
    </source>
</evidence>
<dbReference type="SUPFAM" id="SSF103642">
    <property type="entry name" value="Sec-C motif"/>
    <property type="match status" value="1"/>
</dbReference>
<dbReference type="EMBL" id="BAABDM010000001">
    <property type="protein sequence ID" value="GAA4085909.1"/>
    <property type="molecule type" value="Genomic_DNA"/>
</dbReference>
<proteinExistence type="predicted"/>
<sequence>MRSRYSAFSIGDADYLLASRHPSKRSSESRESLEQSFSNTRWCGLKIVSCRNGGLGDTAGEVEFAAFYRHDENLGQLHERSRFVYENNQWLYCDGDMLPALKLGRNDACWCGSGRKIKKCHPES</sequence>
<evidence type="ECO:0000259" key="1">
    <source>
        <dbReference type="Pfam" id="PF17775"/>
    </source>
</evidence>
<dbReference type="Proteomes" id="UP001500392">
    <property type="component" value="Unassembled WGS sequence"/>
</dbReference>
<dbReference type="Gene3D" id="3.10.450.50">
    <property type="match status" value="1"/>
</dbReference>
<dbReference type="InterPro" id="IPR032710">
    <property type="entry name" value="NTF2-like_dom_sf"/>
</dbReference>
<feature type="domain" description="YchJ-like middle NTF2-like" evidence="1">
    <location>
        <begin position="1"/>
        <end position="95"/>
    </location>
</feature>